<proteinExistence type="predicted"/>
<evidence type="ECO:0000256" key="2">
    <source>
        <dbReference type="ARBA" id="ARBA00022840"/>
    </source>
</evidence>
<accession>A0ABW3J845</accession>
<dbReference type="InterPro" id="IPR027417">
    <property type="entry name" value="P-loop_NTPase"/>
</dbReference>
<dbReference type="PANTHER" id="PTHR12169:SF6">
    <property type="entry name" value="AFG1-LIKE ATPASE"/>
    <property type="match status" value="1"/>
</dbReference>
<dbReference type="PANTHER" id="PTHR12169">
    <property type="entry name" value="ATPASE N2B"/>
    <property type="match status" value="1"/>
</dbReference>
<gene>
    <name evidence="3" type="primary">zapE</name>
    <name evidence="3" type="ORF">ACFQ2F_02235</name>
</gene>
<dbReference type="Pfam" id="PF03969">
    <property type="entry name" value="AFG1_ATPase"/>
    <property type="match status" value="1"/>
</dbReference>
<evidence type="ECO:0000313" key="3">
    <source>
        <dbReference type="EMBL" id="MFD0985911.1"/>
    </source>
</evidence>
<keyword evidence="3" id="KW-0131">Cell cycle</keyword>
<keyword evidence="4" id="KW-1185">Reference proteome</keyword>
<dbReference type="SUPFAM" id="SSF52540">
    <property type="entry name" value="P-loop containing nucleoside triphosphate hydrolases"/>
    <property type="match status" value="1"/>
</dbReference>
<keyword evidence="1" id="KW-0547">Nucleotide-binding</keyword>
<keyword evidence="2" id="KW-0067">ATP-binding</keyword>
<dbReference type="Gene3D" id="3.40.50.300">
    <property type="entry name" value="P-loop containing nucleotide triphosphate hydrolases"/>
    <property type="match status" value="1"/>
</dbReference>
<dbReference type="NCBIfam" id="NF040713">
    <property type="entry name" value="ZapE"/>
    <property type="match status" value="1"/>
</dbReference>
<protein>
    <submittedName>
        <fullName evidence="3">Cell division protein ZapE</fullName>
    </submittedName>
</protein>
<dbReference type="Proteomes" id="UP001597102">
    <property type="component" value="Unassembled WGS sequence"/>
</dbReference>
<dbReference type="GO" id="GO:0051301">
    <property type="term" value="P:cell division"/>
    <property type="evidence" value="ECO:0007669"/>
    <property type="project" value="UniProtKB-KW"/>
</dbReference>
<reference evidence="4" key="1">
    <citation type="journal article" date="2019" name="Int. J. Syst. Evol. Microbiol.">
        <title>The Global Catalogue of Microorganisms (GCM) 10K type strain sequencing project: providing services to taxonomists for standard genome sequencing and annotation.</title>
        <authorList>
            <consortium name="The Broad Institute Genomics Platform"/>
            <consortium name="The Broad Institute Genome Sequencing Center for Infectious Disease"/>
            <person name="Wu L."/>
            <person name="Ma J."/>
        </authorList>
    </citation>
    <scope>NUCLEOTIDE SEQUENCE [LARGE SCALE GENOMIC DNA]</scope>
    <source>
        <strain evidence="4">CCUG 61697</strain>
    </source>
</reference>
<dbReference type="InterPro" id="IPR005654">
    <property type="entry name" value="ATPase_AFG1-like"/>
</dbReference>
<keyword evidence="3" id="KW-0132">Cell division</keyword>
<comment type="caution">
    <text evidence="3">The sequence shown here is derived from an EMBL/GenBank/DDBJ whole genome shotgun (WGS) entry which is preliminary data.</text>
</comment>
<evidence type="ECO:0000256" key="1">
    <source>
        <dbReference type="ARBA" id="ARBA00022741"/>
    </source>
</evidence>
<name>A0ABW3J845_9HYPH</name>
<evidence type="ECO:0000313" key="4">
    <source>
        <dbReference type="Proteomes" id="UP001597102"/>
    </source>
</evidence>
<sequence>MTVKKNYEALVESGEIDFDPAQEKAASALQSLQERLKSRPEPGLIDRLNPFAKKPDPIPGLYIWGPVGRGKTMLMNLFFQTVKSKQKRRVHFQEFMSEAHDAIEEARKRTEQQAVRAAATELAQDLTLLCLDELEITDIADAMVVGRLFRTLFEKDVTIVATSNTPPKDLYKGGLNRQLFLPFIDLIQKRMEVQALESEKDYRLERLAGADLYLTPVDDAAKASLDQSWQKLTGREDGEEETLTVKGRHIRVPKAALGVARFPFGDLCEKPLGPQDYQRIAHSYHTVIVDGIPVLGPEQQNVARRLTTLVDALYDNGVGLIASAEASPDDLYQGHNPDGFARTASRLMEMRSVDYLKQRHAELEAKTTEDQPAENG</sequence>
<organism evidence="3 4">
    <name type="scientific">Methyloligella solikamskensis</name>
    <dbReference type="NCBI Taxonomy" id="1177756"/>
    <lineage>
        <taxon>Bacteria</taxon>
        <taxon>Pseudomonadati</taxon>
        <taxon>Pseudomonadota</taxon>
        <taxon>Alphaproteobacteria</taxon>
        <taxon>Hyphomicrobiales</taxon>
        <taxon>Hyphomicrobiaceae</taxon>
        <taxon>Methyloligella</taxon>
    </lineage>
</organism>
<dbReference type="EMBL" id="JBHTJO010000001">
    <property type="protein sequence ID" value="MFD0985911.1"/>
    <property type="molecule type" value="Genomic_DNA"/>
</dbReference>
<dbReference type="RefSeq" id="WP_379085074.1">
    <property type="nucleotide sequence ID" value="NZ_JBHTJO010000001.1"/>
</dbReference>